<dbReference type="Proteomes" id="UP000708208">
    <property type="component" value="Unassembled WGS sequence"/>
</dbReference>
<name>A0A8J2LGE7_9HEXA</name>
<reference evidence="3" key="1">
    <citation type="submission" date="2021-06" db="EMBL/GenBank/DDBJ databases">
        <authorList>
            <person name="Hodson N. C."/>
            <person name="Mongue J. A."/>
            <person name="Jaron S. K."/>
        </authorList>
    </citation>
    <scope>NUCLEOTIDE SEQUENCE</scope>
</reference>
<dbReference type="AlphaFoldDB" id="A0A8J2LGE7"/>
<sequence length="38" mass="4067">LDLLGFLTTAEKSVRGNMALKDQNMTLKWVLEGGTSAG</sequence>
<evidence type="ECO:0000256" key="1">
    <source>
        <dbReference type="ARBA" id="ARBA00023180"/>
    </source>
</evidence>
<feature type="non-terminal residue" evidence="3">
    <location>
        <position position="38"/>
    </location>
</feature>
<evidence type="ECO:0000313" key="3">
    <source>
        <dbReference type="EMBL" id="CAG7822229.1"/>
    </source>
</evidence>
<dbReference type="Pfam" id="PF00135">
    <property type="entry name" value="COesterase"/>
    <property type="match status" value="1"/>
</dbReference>
<feature type="domain" description="Carboxylesterase type B" evidence="2">
    <location>
        <begin position="2"/>
        <end position="30"/>
    </location>
</feature>
<evidence type="ECO:0000313" key="4">
    <source>
        <dbReference type="Proteomes" id="UP000708208"/>
    </source>
</evidence>
<comment type="caution">
    <text evidence="3">The sequence shown here is derived from an EMBL/GenBank/DDBJ whole genome shotgun (WGS) entry which is preliminary data.</text>
</comment>
<accession>A0A8J2LGE7</accession>
<gene>
    <name evidence="3" type="ORF">AFUS01_LOCUS32512</name>
</gene>
<protein>
    <recommendedName>
        <fullName evidence="2">Carboxylesterase type B domain-containing protein</fullName>
    </recommendedName>
</protein>
<evidence type="ECO:0000259" key="2">
    <source>
        <dbReference type="Pfam" id="PF00135"/>
    </source>
</evidence>
<proteinExistence type="predicted"/>
<dbReference type="EMBL" id="CAJVCH010525767">
    <property type="protein sequence ID" value="CAG7822229.1"/>
    <property type="molecule type" value="Genomic_DNA"/>
</dbReference>
<dbReference type="InterPro" id="IPR002018">
    <property type="entry name" value="CarbesteraseB"/>
</dbReference>
<keyword evidence="1" id="KW-0325">Glycoprotein</keyword>
<organism evidence="3 4">
    <name type="scientific">Allacma fusca</name>
    <dbReference type="NCBI Taxonomy" id="39272"/>
    <lineage>
        <taxon>Eukaryota</taxon>
        <taxon>Metazoa</taxon>
        <taxon>Ecdysozoa</taxon>
        <taxon>Arthropoda</taxon>
        <taxon>Hexapoda</taxon>
        <taxon>Collembola</taxon>
        <taxon>Symphypleona</taxon>
        <taxon>Sminthuridae</taxon>
        <taxon>Allacma</taxon>
    </lineage>
</organism>
<keyword evidence="4" id="KW-1185">Reference proteome</keyword>